<protein>
    <submittedName>
        <fullName evidence="1">Uncharacterized protein</fullName>
    </submittedName>
</protein>
<dbReference type="SUPFAM" id="SSF48452">
    <property type="entry name" value="TPR-like"/>
    <property type="match status" value="1"/>
</dbReference>
<name>A0AAW1QAH6_9CHLO</name>
<comment type="caution">
    <text evidence="1">The sequence shown here is derived from an EMBL/GenBank/DDBJ whole genome shotgun (WGS) entry which is preliminary data.</text>
</comment>
<evidence type="ECO:0000313" key="2">
    <source>
        <dbReference type="Proteomes" id="UP001438707"/>
    </source>
</evidence>
<dbReference type="AlphaFoldDB" id="A0AAW1QAH6"/>
<organism evidence="1 2">
    <name type="scientific">Apatococcus lobatus</name>
    <dbReference type="NCBI Taxonomy" id="904363"/>
    <lineage>
        <taxon>Eukaryota</taxon>
        <taxon>Viridiplantae</taxon>
        <taxon>Chlorophyta</taxon>
        <taxon>core chlorophytes</taxon>
        <taxon>Trebouxiophyceae</taxon>
        <taxon>Chlorellales</taxon>
        <taxon>Chlorellaceae</taxon>
        <taxon>Apatococcus</taxon>
    </lineage>
</organism>
<gene>
    <name evidence="1" type="ORF">WJX74_006338</name>
</gene>
<accession>A0AAW1QAH6</accession>
<feature type="non-terminal residue" evidence="1">
    <location>
        <position position="1"/>
    </location>
</feature>
<dbReference type="Proteomes" id="UP001438707">
    <property type="component" value="Unassembled WGS sequence"/>
</dbReference>
<dbReference type="EMBL" id="JALJOS010000060">
    <property type="protein sequence ID" value="KAK9818552.1"/>
    <property type="molecule type" value="Genomic_DNA"/>
</dbReference>
<keyword evidence="2" id="KW-1185">Reference proteome</keyword>
<evidence type="ECO:0000313" key="1">
    <source>
        <dbReference type="EMBL" id="KAK9818552.1"/>
    </source>
</evidence>
<sequence length="115" mass="11834">VLRKLGHLEPSLQDLNQALALLVAPNSMRAFALEQRGSVRGSLKDFQGAVADFEEAAGIRAAEVLCTGVPGEMFAGLKPSCRGFHCPGGSCRDYGASCKAAEGEGSGAGKAEALL</sequence>
<proteinExistence type="predicted"/>
<reference evidence="1 2" key="1">
    <citation type="journal article" date="2024" name="Nat. Commun.">
        <title>Phylogenomics reveals the evolutionary origins of lichenization in chlorophyte algae.</title>
        <authorList>
            <person name="Puginier C."/>
            <person name="Libourel C."/>
            <person name="Otte J."/>
            <person name="Skaloud P."/>
            <person name="Haon M."/>
            <person name="Grisel S."/>
            <person name="Petersen M."/>
            <person name="Berrin J.G."/>
            <person name="Delaux P.M."/>
            <person name="Dal Grande F."/>
            <person name="Keller J."/>
        </authorList>
    </citation>
    <scope>NUCLEOTIDE SEQUENCE [LARGE SCALE GENOMIC DNA]</scope>
    <source>
        <strain evidence="1 2">SAG 2145</strain>
    </source>
</reference>
<dbReference type="InterPro" id="IPR011990">
    <property type="entry name" value="TPR-like_helical_dom_sf"/>
</dbReference>
<dbReference type="Gene3D" id="1.25.40.10">
    <property type="entry name" value="Tetratricopeptide repeat domain"/>
    <property type="match status" value="1"/>
</dbReference>